<dbReference type="Gene3D" id="3.30.420.380">
    <property type="match status" value="1"/>
</dbReference>
<dbReference type="InterPro" id="IPR007813">
    <property type="entry name" value="PilN"/>
</dbReference>
<evidence type="ECO:0000313" key="3">
    <source>
        <dbReference type="Proteomes" id="UP000234271"/>
    </source>
</evidence>
<keyword evidence="3" id="KW-1185">Reference proteome</keyword>
<gene>
    <name evidence="2" type="ORF">BLE401_15515</name>
</gene>
<evidence type="ECO:0000313" key="2">
    <source>
        <dbReference type="EMBL" id="AUI69967.1"/>
    </source>
</evidence>
<dbReference type="EMBL" id="CP018889">
    <property type="protein sequence ID" value="AUI69967.1"/>
    <property type="molecule type" value="Genomic_DNA"/>
</dbReference>
<sequence length="421" mass="46857">MKIKIPSFKRSASIVKADICLIIRGNTLFHAERQNLIAQHDESLLKLTATEIAEAARRLLPNTDRQQRIALALPNDEFVAISLNLPAIAPTTLKNAVNLQLPTLLPGVTDPLLLAVQPQTHSGATVALWLSAQRAEELFNAFEKEGLFLAVILPRALLALPAPVEQACHLIDEDDAAITAIEWSGSAIRRWLHVLKADCADAEFNKQFQANLSALNDKNAIYKGTANAWDSLPMPHSVVYGYGFMPAGTQRRTNILNNQKKRRTMMIAAGIVVFLGILGVAYAIQRELRLERKLAEVKGKTIDVTQLRNEVVEIEDYLAPVKNFPQQHVTVLMNKLNDLIPKNSWISGLKIETGVAEVEGYSPNPPALLEILTNNPEFTEVSFIRPTQKEADKLEERFGIRFKLTGVDFPAYLAEYFKVEQ</sequence>
<dbReference type="RefSeq" id="WP_062151918.1">
    <property type="nucleotide sequence ID" value="NZ_CP012373.2"/>
</dbReference>
<keyword evidence="1" id="KW-1133">Transmembrane helix</keyword>
<reference evidence="3" key="1">
    <citation type="submission" date="2016-12" db="EMBL/GenBank/DDBJ databases">
        <title>Complete Genome Sequence of Beggiatoa leptomitiformis D-401.</title>
        <authorList>
            <person name="Fomenkov A."/>
            <person name="Vincze T."/>
            <person name="Grabovich M."/>
            <person name="Anton B.P."/>
            <person name="Dubinina G."/>
            <person name="Orlova M."/>
            <person name="Belousova E."/>
            <person name="Roberts R.J."/>
        </authorList>
    </citation>
    <scope>NUCLEOTIDE SEQUENCE [LARGE SCALE GENOMIC DNA]</scope>
    <source>
        <strain evidence="3">D-401</strain>
    </source>
</reference>
<dbReference type="KEGG" id="blep:AL038_08795"/>
<dbReference type="Pfam" id="PF05137">
    <property type="entry name" value="PilN"/>
    <property type="match status" value="1"/>
</dbReference>
<feature type="transmembrane region" description="Helical" evidence="1">
    <location>
        <begin position="265"/>
        <end position="284"/>
    </location>
</feature>
<keyword evidence="1" id="KW-0472">Membrane</keyword>
<dbReference type="Proteomes" id="UP000234271">
    <property type="component" value="Chromosome"/>
</dbReference>
<name>A0A2N9YHJ4_9GAMM</name>
<dbReference type="AlphaFoldDB" id="A0A2N9YHJ4"/>
<organism evidence="2 3">
    <name type="scientific">Beggiatoa leptomitoformis</name>
    <dbReference type="NCBI Taxonomy" id="288004"/>
    <lineage>
        <taxon>Bacteria</taxon>
        <taxon>Pseudomonadati</taxon>
        <taxon>Pseudomonadota</taxon>
        <taxon>Gammaproteobacteria</taxon>
        <taxon>Thiotrichales</taxon>
        <taxon>Thiotrichaceae</taxon>
        <taxon>Beggiatoa</taxon>
    </lineage>
</organism>
<evidence type="ECO:0008006" key="4">
    <source>
        <dbReference type="Google" id="ProtNLM"/>
    </source>
</evidence>
<protein>
    <recommendedName>
        <fullName evidence="4">Fimbrial assembly protein</fullName>
    </recommendedName>
</protein>
<accession>A0A2N9YHJ4</accession>
<evidence type="ECO:0000256" key="1">
    <source>
        <dbReference type="SAM" id="Phobius"/>
    </source>
</evidence>
<keyword evidence="1" id="KW-0812">Transmembrane</keyword>
<proteinExistence type="predicted"/>
<dbReference type="OrthoDB" id="5622767at2"/>